<protein>
    <submittedName>
        <fullName evidence="2">Uncharacterized protein</fullName>
    </submittedName>
</protein>
<keyword evidence="1" id="KW-0812">Transmembrane</keyword>
<name>A0A2W5QMU0_ANCNO</name>
<keyword evidence="1" id="KW-1133">Transmembrane helix</keyword>
<accession>A0A2W5QMU0</accession>
<reference evidence="2 3" key="1">
    <citation type="submission" date="2017-08" db="EMBL/GenBank/DDBJ databases">
        <title>Infants hospitalized years apart are colonized by the same room-sourced microbial strains.</title>
        <authorList>
            <person name="Brooks B."/>
            <person name="Olm M.R."/>
            <person name="Firek B.A."/>
            <person name="Baker R."/>
            <person name="Thomas B.C."/>
            <person name="Morowitz M.J."/>
            <person name="Banfield J.F."/>
        </authorList>
    </citation>
    <scope>NUCLEOTIDE SEQUENCE [LARGE SCALE GENOMIC DNA]</scope>
    <source>
        <strain evidence="2">S2_005_001_R2_27</strain>
    </source>
</reference>
<feature type="transmembrane region" description="Helical" evidence="1">
    <location>
        <begin position="52"/>
        <end position="70"/>
    </location>
</feature>
<sequence>MAESCGPGKTRMGGRAVFGRPCLTDGNRKELRALSRQNASHSYARRTIMPAILMWLIGIPIPIIILLYLIT</sequence>
<gene>
    <name evidence="2" type="ORF">DI549_18540</name>
</gene>
<keyword evidence="1" id="KW-0472">Membrane</keyword>
<organism evidence="2 3">
    <name type="scientific">Ancylobacter novellus</name>
    <name type="common">Thiobacillus novellus</name>
    <dbReference type="NCBI Taxonomy" id="921"/>
    <lineage>
        <taxon>Bacteria</taxon>
        <taxon>Pseudomonadati</taxon>
        <taxon>Pseudomonadota</taxon>
        <taxon>Alphaproteobacteria</taxon>
        <taxon>Hyphomicrobiales</taxon>
        <taxon>Xanthobacteraceae</taxon>
        <taxon>Ancylobacter</taxon>
    </lineage>
</organism>
<dbReference type="EMBL" id="QFQD01000075">
    <property type="protein sequence ID" value="PZQ79941.1"/>
    <property type="molecule type" value="Genomic_DNA"/>
</dbReference>
<proteinExistence type="predicted"/>
<dbReference type="Proteomes" id="UP000248887">
    <property type="component" value="Unassembled WGS sequence"/>
</dbReference>
<dbReference type="AlphaFoldDB" id="A0A2W5QMU0"/>
<comment type="caution">
    <text evidence="2">The sequence shown here is derived from an EMBL/GenBank/DDBJ whole genome shotgun (WGS) entry which is preliminary data.</text>
</comment>
<evidence type="ECO:0000313" key="2">
    <source>
        <dbReference type="EMBL" id="PZQ79941.1"/>
    </source>
</evidence>
<evidence type="ECO:0000256" key="1">
    <source>
        <dbReference type="SAM" id="Phobius"/>
    </source>
</evidence>
<evidence type="ECO:0000313" key="3">
    <source>
        <dbReference type="Proteomes" id="UP000248887"/>
    </source>
</evidence>